<evidence type="ECO:0000256" key="7">
    <source>
        <dbReference type="ARBA" id="ARBA00022695"/>
    </source>
</evidence>
<evidence type="ECO:0000256" key="1">
    <source>
        <dbReference type="ARBA" id="ARBA00004496"/>
    </source>
</evidence>
<dbReference type="GO" id="GO:0005737">
    <property type="term" value="C:cytoplasm"/>
    <property type="evidence" value="ECO:0007669"/>
    <property type="project" value="UniProtKB-SubCell"/>
</dbReference>
<dbReference type="Proteomes" id="UP000325116">
    <property type="component" value="Unassembled WGS sequence"/>
</dbReference>
<dbReference type="Gene3D" id="3.90.870.10">
    <property type="entry name" value="DHBP synthase"/>
    <property type="match status" value="1"/>
</dbReference>
<evidence type="ECO:0000256" key="2">
    <source>
        <dbReference type="ARBA" id="ARBA00007663"/>
    </source>
</evidence>
<dbReference type="SUPFAM" id="SSF55821">
    <property type="entry name" value="YrdC/RibB"/>
    <property type="match status" value="1"/>
</dbReference>
<dbReference type="GO" id="GO:0000049">
    <property type="term" value="F:tRNA binding"/>
    <property type="evidence" value="ECO:0007669"/>
    <property type="project" value="TreeGrafter"/>
</dbReference>
<evidence type="ECO:0000259" key="12">
    <source>
        <dbReference type="PROSITE" id="PS51163"/>
    </source>
</evidence>
<reference evidence="13 14" key="1">
    <citation type="journal article" date="1992" name="Lakartidningen">
        <title>[Penicillin V and not amoxicillin is the first choice preparation in acute otitis].</title>
        <authorList>
            <person name="Kamme C."/>
            <person name="Lundgren K."/>
            <person name="Prellner K."/>
        </authorList>
    </citation>
    <scope>NUCLEOTIDE SEQUENCE [LARGE SCALE GENOMIC DNA]</scope>
    <source>
        <strain evidence="13 14">W1</strain>
    </source>
</reference>
<dbReference type="AlphaFoldDB" id="A0A5C8CJG4"/>
<evidence type="ECO:0000256" key="6">
    <source>
        <dbReference type="ARBA" id="ARBA00022694"/>
    </source>
</evidence>
<keyword evidence="6" id="KW-0819">tRNA processing</keyword>
<dbReference type="RefSeq" id="WP_147758760.1">
    <property type="nucleotide sequence ID" value="NZ_SAXT01000005.1"/>
</dbReference>
<evidence type="ECO:0000256" key="11">
    <source>
        <dbReference type="ARBA" id="ARBA00048366"/>
    </source>
</evidence>
<evidence type="ECO:0000256" key="4">
    <source>
        <dbReference type="ARBA" id="ARBA00022490"/>
    </source>
</evidence>
<keyword evidence="4" id="KW-0963">Cytoplasm</keyword>
<gene>
    <name evidence="13" type="ORF">EPJ80_09255</name>
</gene>
<dbReference type="PANTHER" id="PTHR17490">
    <property type="entry name" value="SUA5"/>
    <property type="match status" value="1"/>
</dbReference>
<dbReference type="GO" id="GO:0005524">
    <property type="term" value="F:ATP binding"/>
    <property type="evidence" value="ECO:0007669"/>
    <property type="project" value="UniProtKB-KW"/>
</dbReference>
<dbReference type="EMBL" id="SAXT01000005">
    <property type="protein sequence ID" value="TXJ11882.1"/>
    <property type="molecule type" value="Genomic_DNA"/>
</dbReference>
<keyword evidence="5" id="KW-0808">Transferase</keyword>
<keyword evidence="9" id="KW-0067">ATP-binding</keyword>
<dbReference type="InterPro" id="IPR017945">
    <property type="entry name" value="DHBP_synth_RibB-like_a/b_dom"/>
</dbReference>
<dbReference type="PANTHER" id="PTHR17490:SF16">
    <property type="entry name" value="THREONYLCARBAMOYL-AMP SYNTHASE"/>
    <property type="match status" value="1"/>
</dbReference>
<dbReference type="PROSITE" id="PS51163">
    <property type="entry name" value="YRDC"/>
    <property type="match status" value="1"/>
</dbReference>
<evidence type="ECO:0000256" key="5">
    <source>
        <dbReference type="ARBA" id="ARBA00022679"/>
    </source>
</evidence>
<comment type="caution">
    <text evidence="13">The sequence shown here is derived from an EMBL/GenBank/DDBJ whole genome shotgun (WGS) entry which is preliminary data.</text>
</comment>
<comment type="subcellular location">
    <subcellularLocation>
        <location evidence="1">Cytoplasm</location>
    </subcellularLocation>
</comment>
<dbReference type="InterPro" id="IPR006070">
    <property type="entry name" value="Sua5-like_dom"/>
</dbReference>
<evidence type="ECO:0000256" key="3">
    <source>
        <dbReference type="ARBA" id="ARBA00012584"/>
    </source>
</evidence>
<dbReference type="NCBIfam" id="TIGR00057">
    <property type="entry name" value="L-threonylcarbamoyladenylate synthase"/>
    <property type="match status" value="1"/>
</dbReference>
<proteinExistence type="inferred from homology"/>
<protein>
    <recommendedName>
        <fullName evidence="10">L-threonylcarbamoyladenylate synthase</fullName>
        <ecNumber evidence="3">2.7.7.87</ecNumber>
    </recommendedName>
    <alternativeName>
        <fullName evidence="10">L-threonylcarbamoyladenylate synthase</fullName>
    </alternativeName>
</protein>
<evidence type="ECO:0000256" key="8">
    <source>
        <dbReference type="ARBA" id="ARBA00022741"/>
    </source>
</evidence>
<accession>A0A5C8CJG4</accession>
<keyword evidence="7" id="KW-0548">Nucleotidyltransferase</keyword>
<dbReference type="GO" id="GO:0006450">
    <property type="term" value="P:regulation of translational fidelity"/>
    <property type="evidence" value="ECO:0007669"/>
    <property type="project" value="TreeGrafter"/>
</dbReference>
<sequence>MIINLNKNDIESVKYAANEVIKVIKGGGIVISPTDTVYGMLANAFNNEAINRIYEIKGRDRDKPFLVLLKDEKSIKSFCDIPIPNIIKKNIHGELTFIMPMSESAKNKFSFLKSTVAIRIPKDYYINLILKETSPIVAPSANLSGQGIIYDGNKLVEIFKDKVDLIINGGIIEKKLPSTLYDSINKKVIRQGEVYLSE</sequence>
<evidence type="ECO:0000256" key="9">
    <source>
        <dbReference type="ARBA" id="ARBA00022840"/>
    </source>
</evidence>
<comment type="catalytic activity">
    <reaction evidence="11">
        <text>L-threonine + hydrogencarbonate + ATP = L-threonylcarbamoyladenylate + diphosphate + H2O</text>
        <dbReference type="Rhea" id="RHEA:36407"/>
        <dbReference type="ChEBI" id="CHEBI:15377"/>
        <dbReference type="ChEBI" id="CHEBI:17544"/>
        <dbReference type="ChEBI" id="CHEBI:30616"/>
        <dbReference type="ChEBI" id="CHEBI:33019"/>
        <dbReference type="ChEBI" id="CHEBI:57926"/>
        <dbReference type="ChEBI" id="CHEBI:73682"/>
        <dbReference type="EC" id="2.7.7.87"/>
    </reaction>
</comment>
<dbReference type="EC" id="2.7.7.87" evidence="3"/>
<keyword evidence="8" id="KW-0547">Nucleotide-binding</keyword>
<evidence type="ECO:0000313" key="13">
    <source>
        <dbReference type="EMBL" id="TXJ11882.1"/>
    </source>
</evidence>
<dbReference type="GO" id="GO:0061710">
    <property type="term" value="F:L-threonylcarbamoyladenylate synthase"/>
    <property type="evidence" value="ECO:0007669"/>
    <property type="project" value="UniProtKB-EC"/>
</dbReference>
<dbReference type="GO" id="GO:0008033">
    <property type="term" value="P:tRNA processing"/>
    <property type="evidence" value="ECO:0007669"/>
    <property type="project" value="UniProtKB-KW"/>
</dbReference>
<feature type="domain" description="YrdC-like" evidence="12">
    <location>
        <begin position="14"/>
        <end position="194"/>
    </location>
</feature>
<organism evidence="13 14">
    <name type="scientific">Brachyspira aalborgi</name>
    <dbReference type="NCBI Taxonomy" id="29522"/>
    <lineage>
        <taxon>Bacteria</taxon>
        <taxon>Pseudomonadati</taxon>
        <taxon>Spirochaetota</taxon>
        <taxon>Spirochaetia</taxon>
        <taxon>Brachyspirales</taxon>
        <taxon>Brachyspiraceae</taxon>
        <taxon>Brachyspira</taxon>
    </lineage>
</organism>
<evidence type="ECO:0000313" key="14">
    <source>
        <dbReference type="Proteomes" id="UP000325116"/>
    </source>
</evidence>
<evidence type="ECO:0000256" key="10">
    <source>
        <dbReference type="ARBA" id="ARBA00029774"/>
    </source>
</evidence>
<comment type="similarity">
    <text evidence="2">Belongs to the SUA5 family.</text>
</comment>
<dbReference type="GO" id="GO:0003725">
    <property type="term" value="F:double-stranded RNA binding"/>
    <property type="evidence" value="ECO:0007669"/>
    <property type="project" value="InterPro"/>
</dbReference>
<name>A0A5C8CJG4_9SPIR</name>
<dbReference type="InterPro" id="IPR050156">
    <property type="entry name" value="TC-AMP_synthase_SUA5"/>
</dbReference>
<dbReference type="Pfam" id="PF01300">
    <property type="entry name" value="Sua5_yciO_yrdC"/>
    <property type="match status" value="1"/>
</dbReference>